<evidence type="ECO:0000313" key="1">
    <source>
        <dbReference type="EMBL" id="KAG8065176.1"/>
    </source>
</evidence>
<reference evidence="1" key="2">
    <citation type="submission" date="2021-02" db="EMBL/GenBank/DDBJ databases">
        <authorList>
            <person name="Kimball J.A."/>
            <person name="Haas M.W."/>
            <person name="Macchietto M."/>
            <person name="Kono T."/>
            <person name="Duquette J."/>
            <person name="Shao M."/>
        </authorList>
    </citation>
    <scope>NUCLEOTIDE SEQUENCE</scope>
    <source>
        <tissue evidence="1">Fresh leaf tissue</tissue>
    </source>
</reference>
<keyword evidence="2" id="KW-1185">Reference proteome</keyword>
<sequence length="100" mass="11742">MNITQKCNDLANFGLRIVSLKAQPPNFQQKYSAPNVPNIQQYLNCLCPDSREHTHNIFVFVTMNRGCGDQDRQEKQSRLNAQKYSINQKYQYIFEQKNDI</sequence>
<proteinExistence type="predicted"/>
<reference evidence="1" key="1">
    <citation type="journal article" date="2021" name="bioRxiv">
        <title>Whole Genome Assembly and Annotation of Northern Wild Rice, Zizania palustris L., Supports a Whole Genome Duplication in the Zizania Genus.</title>
        <authorList>
            <person name="Haas M."/>
            <person name="Kono T."/>
            <person name="Macchietto M."/>
            <person name="Millas R."/>
            <person name="McGilp L."/>
            <person name="Shao M."/>
            <person name="Duquette J."/>
            <person name="Hirsch C.N."/>
            <person name="Kimball J."/>
        </authorList>
    </citation>
    <scope>NUCLEOTIDE SEQUENCE</scope>
    <source>
        <tissue evidence="1">Fresh leaf tissue</tissue>
    </source>
</reference>
<dbReference type="Proteomes" id="UP000729402">
    <property type="component" value="Unassembled WGS sequence"/>
</dbReference>
<accession>A0A8J5VNQ0</accession>
<gene>
    <name evidence="1" type="ORF">GUJ93_ZPchr0004g38498</name>
</gene>
<organism evidence="1 2">
    <name type="scientific">Zizania palustris</name>
    <name type="common">Northern wild rice</name>
    <dbReference type="NCBI Taxonomy" id="103762"/>
    <lineage>
        <taxon>Eukaryota</taxon>
        <taxon>Viridiplantae</taxon>
        <taxon>Streptophyta</taxon>
        <taxon>Embryophyta</taxon>
        <taxon>Tracheophyta</taxon>
        <taxon>Spermatophyta</taxon>
        <taxon>Magnoliopsida</taxon>
        <taxon>Liliopsida</taxon>
        <taxon>Poales</taxon>
        <taxon>Poaceae</taxon>
        <taxon>BOP clade</taxon>
        <taxon>Oryzoideae</taxon>
        <taxon>Oryzeae</taxon>
        <taxon>Zizaniinae</taxon>
        <taxon>Zizania</taxon>
    </lineage>
</organism>
<name>A0A8J5VNQ0_ZIZPA</name>
<comment type="caution">
    <text evidence="1">The sequence shown here is derived from an EMBL/GenBank/DDBJ whole genome shotgun (WGS) entry which is preliminary data.</text>
</comment>
<dbReference type="AlphaFoldDB" id="A0A8J5VNQ0"/>
<protein>
    <submittedName>
        <fullName evidence="1">Uncharacterized protein</fullName>
    </submittedName>
</protein>
<evidence type="ECO:0000313" key="2">
    <source>
        <dbReference type="Proteomes" id="UP000729402"/>
    </source>
</evidence>
<dbReference type="EMBL" id="JAAALK010000285">
    <property type="protein sequence ID" value="KAG8065176.1"/>
    <property type="molecule type" value="Genomic_DNA"/>
</dbReference>